<gene>
    <name evidence="1" type="ORF">MSG28_007447</name>
</gene>
<proteinExistence type="predicted"/>
<name>A0ACC0JXR6_CHOFU</name>
<evidence type="ECO:0000313" key="1">
    <source>
        <dbReference type="EMBL" id="KAI8428770.1"/>
    </source>
</evidence>
<organism evidence="1 2">
    <name type="scientific">Choristoneura fumiferana</name>
    <name type="common">Spruce budworm moth</name>
    <name type="synonym">Archips fumiferana</name>
    <dbReference type="NCBI Taxonomy" id="7141"/>
    <lineage>
        <taxon>Eukaryota</taxon>
        <taxon>Metazoa</taxon>
        <taxon>Ecdysozoa</taxon>
        <taxon>Arthropoda</taxon>
        <taxon>Hexapoda</taxon>
        <taxon>Insecta</taxon>
        <taxon>Pterygota</taxon>
        <taxon>Neoptera</taxon>
        <taxon>Endopterygota</taxon>
        <taxon>Lepidoptera</taxon>
        <taxon>Glossata</taxon>
        <taxon>Ditrysia</taxon>
        <taxon>Tortricoidea</taxon>
        <taxon>Tortricidae</taxon>
        <taxon>Tortricinae</taxon>
        <taxon>Choristoneura</taxon>
    </lineage>
</organism>
<keyword evidence="2" id="KW-1185">Reference proteome</keyword>
<evidence type="ECO:0000313" key="2">
    <source>
        <dbReference type="Proteomes" id="UP001064048"/>
    </source>
</evidence>
<reference evidence="1 2" key="1">
    <citation type="journal article" date="2022" name="Genome Biol. Evol.">
        <title>The Spruce Budworm Genome: Reconstructing the Evolutionary History of Antifreeze Proteins.</title>
        <authorList>
            <person name="Beliveau C."/>
            <person name="Gagne P."/>
            <person name="Picq S."/>
            <person name="Vernygora O."/>
            <person name="Keeling C.I."/>
            <person name="Pinkney K."/>
            <person name="Doucet D."/>
            <person name="Wen F."/>
            <person name="Johnston J.S."/>
            <person name="Maaroufi H."/>
            <person name="Boyle B."/>
            <person name="Laroche J."/>
            <person name="Dewar K."/>
            <person name="Juretic N."/>
            <person name="Blackburn G."/>
            <person name="Nisole A."/>
            <person name="Brunet B."/>
            <person name="Brandao M."/>
            <person name="Lumley L."/>
            <person name="Duan J."/>
            <person name="Quan G."/>
            <person name="Lucarotti C.J."/>
            <person name="Roe A.D."/>
            <person name="Sperling F.A.H."/>
            <person name="Levesque R.C."/>
            <person name="Cusson M."/>
        </authorList>
    </citation>
    <scope>NUCLEOTIDE SEQUENCE [LARGE SCALE GENOMIC DNA]</scope>
    <source>
        <strain evidence="1">Glfc:IPQL:Cfum</strain>
    </source>
</reference>
<dbReference type="Proteomes" id="UP001064048">
    <property type="component" value="Chromosome 12"/>
</dbReference>
<dbReference type="EMBL" id="CM046112">
    <property type="protein sequence ID" value="KAI8428770.1"/>
    <property type="molecule type" value="Genomic_DNA"/>
</dbReference>
<comment type="caution">
    <text evidence="1">The sequence shown here is derived from an EMBL/GenBank/DDBJ whole genome shotgun (WGS) entry which is preliminary data.</text>
</comment>
<feature type="non-terminal residue" evidence="1">
    <location>
        <position position="1"/>
    </location>
</feature>
<sequence>KHLATPAQSSRSSLQYKKPPRICERICKTSNNYDKTTGTGKNSLGIEINSQNNRHHPFLQAFEDVSRLLAKRVVSPWLYLDFIYGLIPEGKKVAYCRKVAYEFVDNIVRLKREELATLKSNNEPVENKTFLDMIIDSSSKIKGYSDVEVREEVIVIMSAGSDTSAVGTGYTAVMLSRYPEVQEKVYQELEEVFGNNSRPVTAADLPKLVYLEAVVKETLRLYPPVPIYVRETHSDCKLPNGLTVPKGVALLFLLHGMHRNPKYWGDDAEQFRPERFFEGSLRHPVQFIPFSYSVRNCLEHSRSANSCTTESLNEIITSDAETGIKYRRLQNKLKEMLVSKPRSKESYLSKETLELLDERRTLISNKGDKERRQKIANLSKEIKENMRRDRKEKIHRVLEENIKRTGGTKKAMKQLSKHGKEWISKQKQSESYLTNRLSIQKLATEYYRLLYSDKFDLGLATIPEVNESKENKVDEVPEILASEATSAFHYYLMAKVSELLDTVFFVLRKKKTQITFLHVYHHTLMVAATWGMLKYNPTYVIILIGTINSFVHILMYAYYGLSAFPSLDKYLWWKKYLTAFQLIQFGIMIVHAAVATAVSECTPSYILLFTIFFNVLLMIYLFSDFYLKSYVKKEDNIQVKNNLKQFLLGILGTLEVRRKDVLLKTSCRTLHEECDSVEMVAQPKCVCTFHLERENLMNLFKKAARIANDQGGLSSFWLGPKLYIVVTDPETVDVVLKSCMDKDDTTMRIKVQTESALGVKMNSQQNSDHRFMKAFEKVSHLVARRIVTVWMHPDVIYKNLPIYKEFKESRRVLFDFVDKLIQNKREELKNNNNQLYDQNWMNLFKKAARIANNQGGLSSFWMGPKLYIVVTDPETVDVVLKSCMDKDDTTMRYCRTLTGNGSIFAAGGRRTFLEMMIMGSGGERGYTDLELREEVLVIILAGTDTSAVGASYASVLLSRFPNVQEKVYEELQDVFGDSDRPLTVQDLPNLKYLDAVMKETLRMYPPVPVTVREVHNDVVLPSGVTLVDGVSIFNNIWGIHRNPKYWGADADVFRPERFLDGYNYAMMSMKTVIANLVRAYKVLPPKDMNPAQLKEPLRLTKYVFYRIDSIPIWRPRRKILAPTFSMKNLNQFVEIFAQQSNLMTELLRPVAGKGDFSIWKYMNTYSFDSVCESALGVQMNSQQNSDHRFMKAFEKVSHLIARRIVSIWMHPDVIYKSLPIYKVFKENRRVLSFKLSVKN</sequence>
<protein>
    <submittedName>
        <fullName evidence="1">Uncharacterized protein</fullName>
    </submittedName>
</protein>
<accession>A0ACC0JXR6</accession>